<accession>A0A3B7MLH3</accession>
<reference evidence="1 2" key="1">
    <citation type="submission" date="2018-09" db="EMBL/GenBank/DDBJ databases">
        <title>Genome sequencing of strain 6GH32-13.</title>
        <authorList>
            <person name="Weon H.-Y."/>
            <person name="Heo J."/>
            <person name="Kwon S.-W."/>
        </authorList>
    </citation>
    <scope>NUCLEOTIDE SEQUENCE [LARGE SCALE GENOMIC DNA]</scope>
    <source>
        <strain evidence="1 2">5GH32-13</strain>
    </source>
</reference>
<dbReference type="EMBL" id="CP032157">
    <property type="protein sequence ID" value="AXY74143.1"/>
    <property type="molecule type" value="Genomic_DNA"/>
</dbReference>
<evidence type="ECO:0000313" key="1">
    <source>
        <dbReference type="EMBL" id="AXY74143.1"/>
    </source>
</evidence>
<name>A0A3B7MLH3_9BACT</name>
<protein>
    <submittedName>
        <fullName evidence="1">Uncharacterized protein</fullName>
    </submittedName>
</protein>
<evidence type="ECO:0000313" key="2">
    <source>
        <dbReference type="Proteomes" id="UP000263900"/>
    </source>
</evidence>
<gene>
    <name evidence="1" type="ORF">D3H65_09230</name>
</gene>
<dbReference type="AlphaFoldDB" id="A0A3B7MLH3"/>
<dbReference type="Proteomes" id="UP000263900">
    <property type="component" value="Chromosome"/>
</dbReference>
<keyword evidence="2" id="KW-1185">Reference proteome</keyword>
<dbReference type="KEGG" id="pseg:D3H65_09230"/>
<sequence>MDVHKKLVIDREIKGSLKCRGLGGGFEECVPVRVIYNRIFIFPKAAGAVQIDDKKHAISGQEIPNR</sequence>
<proteinExistence type="predicted"/>
<organism evidence="1 2">
    <name type="scientific">Paraflavitalea soli</name>
    <dbReference type="NCBI Taxonomy" id="2315862"/>
    <lineage>
        <taxon>Bacteria</taxon>
        <taxon>Pseudomonadati</taxon>
        <taxon>Bacteroidota</taxon>
        <taxon>Chitinophagia</taxon>
        <taxon>Chitinophagales</taxon>
        <taxon>Chitinophagaceae</taxon>
        <taxon>Paraflavitalea</taxon>
    </lineage>
</organism>
<dbReference type="RefSeq" id="WP_119050030.1">
    <property type="nucleotide sequence ID" value="NZ_CP032157.1"/>
</dbReference>